<dbReference type="GO" id="GO:0016787">
    <property type="term" value="F:hydrolase activity"/>
    <property type="evidence" value="ECO:0007669"/>
    <property type="project" value="UniProtKB-KW"/>
</dbReference>
<evidence type="ECO:0000313" key="6">
    <source>
        <dbReference type="EMBL" id="SDK69519.1"/>
    </source>
</evidence>
<dbReference type="Pfam" id="PF04172">
    <property type="entry name" value="LrgB"/>
    <property type="match status" value="1"/>
</dbReference>
<evidence type="ECO:0000256" key="3">
    <source>
        <dbReference type="ARBA" id="ARBA00022989"/>
    </source>
</evidence>
<keyword evidence="6" id="KW-0378">Hydrolase</keyword>
<dbReference type="GO" id="GO:0016020">
    <property type="term" value="C:membrane"/>
    <property type="evidence" value="ECO:0007669"/>
    <property type="project" value="UniProtKB-SubCell"/>
</dbReference>
<feature type="transmembrane region" description="Helical" evidence="5">
    <location>
        <begin position="74"/>
        <end position="95"/>
    </location>
</feature>
<dbReference type="Proteomes" id="UP000198629">
    <property type="component" value="Unassembled WGS sequence"/>
</dbReference>
<dbReference type="PANTHER" id="PTHR30249">
    <property type="entry name" value="PUTATIVE SEROTONIN TRANSPORTER"/>
    <property type="match status" value="1"/>
</dbReference>
<dbReference type="OrthoDB" id="9811701at2"/>
<dbReference type="AlphaFoldDB" id="A0A1G9E093"/>
<dbReference type="RefSeq" id="WP_091472095.1">
    <property type="nucleotide sequence ID" value="NZ_FNFX01000004.1"/>
</dbReference>
<feature type="transmembrane region" description="Helical" evidence="5">
    <location>
        <begin position="188"/>
        <end position="208"/>
    </location>
</feature>
<feature type="transmembrane region" description="Helical" evidence="5">
    <location>
        <begin position="20"/>
        <end position="37"/>
    </location>
</feature>
<sequence length="246" mass="26414">MSKRLPISDIWVYLSGDPLFALIITLATYQLGYLLYVRANRHPLVNPVAISVILTCITIDVLDMPYEKYFEGAQFVHFLLGTATVALAVPIYTGFKRMQGKILHIWVALTAGSTVSIVSAVAIAKLMGASDNIVGSMYTKSVTTPIAMGIAERLNVSPTLTAVFTVITGMLGAILAPYILNTIKVQQWWIRGTAIGVGAHGLGITRAFSVNEEAGIYASMAMGLNGVISAIALPVVLSYLRPHLGF</sequence>
<organism evidence="6 7">
    <name type="scientific">Methylophilus rhizosphaerae</name>
    <dbReference type="NCBI Taxonomy" id="492660"/>
    <lineage>
        <taxon>Bacteria</taxon>
        <taxon>Pseudomonadati</taxon>
        <taxon>Pseudomonadota</taxon>
        <taxon>Betaproteobacteria</taxon>
        <taxon>Nitrosomonadales</taxon>
        <taxon>Methylophilaceae</taxon>
        <taxon>Methylophilus</taxon>
    </lineage>
</organism>
<keyword evidence="7" id="KW-1185">Reference proteome</keyword>
<gene>
    <name evidence="6" type="ORF">SAMN05192566_2090</name>
</gene>
<dbReference type="EMBL" id="FNFX01000004">
    <property type="protein sequence ID" value="SDK69519.1"/>
    <property type="molecule type" value="Genomic_DNA"/>
</dbReference>
<feature type="transmembrane region" description="Helical" evidence="5">
    <location>
        <begin position="214"/>
        <end position="240"/>
    </location>
</feature>
<comment type="subcellular location">
    <subcellularLocation>
        <location evidence="1">Membrane</location>
        <topology evidence="1">Multi-pass membrane protein</topology>
    </subcellularLocation>
</comment>
<feature type="transmembrane region" description="Helical" evidence="5">
    <location>
        <begin position="44"/>
        <end position="62"/>
    </location>
</feature>
<accession>A0A1G9E093</accession>
<name>A0A1G9E093_9PROT</name>
<reference evidence="7" key="1">
    <citation type="submission" date="2016-10" db="EMBL/GenBank/DDBJ databases">
        <authorList>
            <person name="Varghese N."/>
            <person name="Submissions S."/>
        </authorList>
    </citation>
    <scope>NUCLEOTIDE SEQUENCE [LARGE SCALE GENOMIC DNA]</scope>
    <source>
        <strain evidence="7">CBMB127</strain>
    </source>
</reference>
<evidence type="ECO:0000256" key="5">
    <source>
        <dbReference type="SAM" id="Phobius"/>
    </source>
</evidence>
<keyword evidence="4 5" id="KW-0472">Membrane</keyword>
<evidence type="ECO:0000256" key="4">
    <source>
        <dbReference type="ARBA" id="ARBA00023136"/>
    </source>
</evidence>
<proteinExistence type="predicted"/>
<feature type="transmembrane region" description="Helical" evidence="5">
    <location>
        <begin position="162"/>
        <end position="181"/>
    </location>
</feature>
<feature type="transmembrane region" description="Helical" evidence="5">
    <location>
        <begin position="102"/>
        <end position="124"/>
    </location>
</feature>
<evidence type="ECO:0000256" key="1">
    <source>
        <dbReference type="ARBA" id="ARBA00004141"/>
    </source>
</evidence>
<protein>
    <submittedName>
        <fullName evidence="6">Putative effector of murein hydrolase</fullName>
    </submittedName>
</protein>
<keyword evidence="3 5" id="KW-1133">Transmembrane helix</keyword>
<dbReference type="InterPro" id="IPR007300">
    <property type="entry name" value="CidB/LrgB"/>
</dbReference>
<dbReference type="STRING" id="492660.SAMN05192566_2090"/>
<evidence type="ECO:0000313" key="7">
    <source>
        <dbReference type="Proteomes" id="UP000198629"/>
    </source>
</evidence>
<keyword evidence="2 5" id="KW-0812">Transmembrane</keyword>
<evidence type="ECO:0000256" key="2">
    <source>
        <dbReference type="ARBA" id="ARBA00022692"/>
    </source>
</evidence>
<dbReference type="PANTHER" id="PTHR30249:SF0">
    <property type="entry name" value="PLASTIDAL GLYCOLATE_GLYCERATE TRANSLOCATOR 1, CHLOROPLASTIC"/>
    <property type="match status" value="1"/>
</dbReference>